<accession>A0A423PKC1</accession>
<proteinExistence type="predicted"/>
<sequence length="367" mass="39160">MSAPVGPRWAMPPAMAVFTQRLRAAGLDIGSGEAGDALRVLEILGVQPVTRVQAALAAVLVRRANDRATFDAVFERFWFQPIAEPAVEAAPDDDTPAATTRRASGTSAPATGATRALRAQDSDEQEARGAAARGPEPAADYADLSAADRAATRVLARRAGQRLARARHRRLQTRGQQTIDWPATLRASLRRGGELGGFVHARAARRRLRLFVFADVSHSMRQYSALALAFVDGLARCFHGVDIVTFADRAAATSRARPVTGGGTRIGESLAETLARPGRMIDRHTVALIVSDGWDAGDDAVREAALGQLARRSGALYWLDPLADHPDYFASAAGPQHESPHVDRVVAARSLASLEAGIRRLPKLPGG</sequence>
<dbReference type="PANTHER" id="PTHR39338:SF6">
    <property type="entry name" value="BLL5662 PROTEIN"/>
    <property type="match status" value="1"/>
</dbReference>
<evidence type="ECO:0000313" key="3">
    <source>
        <dbReference type="Proteomes" id="UP000285310"/>
    </source>
</evidence>
<comment type="caution">
    <text evidence="2">The sequence shown here is derived from an EMBL/GenBank/DDBJ whole genome shotgun (WGS) entry which is preliminary data.</text>
</comment>
<dbReference type="Pfam" id="PF05762">
    <property type="entry name" value="VWA_CoxE"/>
    <property type="match status" value="1"/>
</dbReference>
<name>A0A423PKC1_9GAMM</name>
<dbReference type="InterPro" id="IPR036465">
    <property type="entry name" value="vWFA_dom_sf"/>
</dbReference>
<protein>
    <recommendedName>
        <fullName evidence="4">VWA containing CoxE family protein</fullName>
    </recommendedName>
</protein>
<dbReference type="InterPro" id="IPR008912">
    <property type="entry name" value="Uncharacterised_CoxE"/>
</dbReference>
<dbReference type="Proteomes" id="UP000285310">
    <property type="component" value="Unassembled WGS sequence"/>
</dbReference>
<dbReference type="PANTHER" id="PTHR39338">
    <property type="entry name" value="BLL5662 PROTEIN-RELATED"/>
    <property type="match status" value="1"/>
</dbReference>
<feature type="compositionally biased region" description="Low complexity" evidence="1">
    <location>
        <begin position="96"/>
        <end position="116"/>
    </location>
</feature>
<dbReference type="InParanoid" id="A0A423PKC1"/>
<evidence type="ECO:0000313" key="2">
    <source>
        <dbReference type="EMBL" id="ROO26060.1"/>
    </source>
</evidence>
<gene>
    <name evidence="2" type="ORF">SAJA_11755</name>
</gene>
<keyword evidence="3" id="KW-1185">Reference proteome</keyword>
<dbReference type="AlphaFoldDB" id="A0A423PKC1"/>
<feature type="compositionally biased region" description="Low complexity" evidence="1">
    <location>
        <begin position="128"/>
        <end position="139"/>
    </location>
</feature>
<organism evidence="2 3">
    <name type="scientific">Salinisphaera japonica YTM-1</name>
    <dbReference type="NCBI Taxonomy" id="1209778"/>
    <lineage>
        <taxon>Bacteria</taxon>
        <taxon>Pseudomonadati</taxon>
        <taxon>Pseudomonadota</taxon>
        <taxon>Gammaproteobacteria</taxon>
        <taxon>Salinisphaerales</taxon>
        <taxon>Salinisphaeraceae</taxon>
        <taxon>Salinisphaera</taxon>
    </lineage>
</organism>
<evidence type="ECO:0008006" key="4">
    <source>
        <dbReference type="Google" id="ProtNLM"/>
    </source>
</evidence>
<dbReference type="RefSeq" id="WP_123658828.1">
    <property type="nucleotide sequence ID" value="NZ_AYKG01000039.1"/>
</dbReference>
<dbReference type="SUPFAM" id="SSF53300">
    <property type="entry name" value="vWA-like"/>
    <property type="match status" value="1"/>
</dbReference>
<feature type="region of interest" description="Disordered" evidence="1">
    <location>
        <begin position="88"/>
        <end position="141"/>
    </location>
</feature>
<feature type="compositionally biased region" description="Basic and acidic residues" evidence="1">
    <location>
        <begin position="118"/>
        <end position="127"/>
    </location>
</feature>
<evidence type="ECO:0000256" key="1">
    <source>
        <dbReference type="SAM" id="MobiDB-lite"/>
    </source>
</evidence>
<dbReference type="EMBL" id="AYKG01000039">
    <property type="protein sequence ID" value="ROO26060.1"/>
    <property type="molecule type" value="Genomic_DNA"/>
</dbReference>
<reference evidence="2 3" key="1">
    <citation type="submission" date="2013-10" db="EMBL/GenBank/DDBJ databases">
        <title>Salinisphaera japonica YTM-1 Genome Sequencing.</title>
        <authorList>
            <person name="Lai Q."/>
            <person name="Li C."/>
            <person name="Shao Z."/>
        </authorList>
    </citation>
    <scope>NUCLEOTIDE SEQUENCE [LARGE SCALE GENOMIC DNA]</scope>
    <source>
        <strain evidence="2 3">YTM-1</strain>
    </source>
</reference>
<dbReference type="OrthoDB" id="9790469at2"/>